<dbReference type="InterPro" id="IPR015943">
    <property type="entry name" value="WD40/YVTN_repeat-like_dom_sf"/>
</dbReference>
<dbReference type="InterPro" id="IPR037289">
    <property type="entry name" value="Elp2"/>
</dbReference>
<sequence>MNTQTQKSFKLSQLHSNQRAFNEKCNKDYKKEQQFLFSSGGRLRGGEEQSGGRHHNMAAPWRRGVIAMGTACGRARGRRGKMAAPVSVCHVACCANRAGGGAVSWGRRGLLAFGSCRDVVLYQPAARRTVAALPGHTGRVNCVRWVRRRDGATETELVSGGSDKQLILWEWSGKGVWNDQLVKSITLEGHTEAVCAVDAVYQSDEPDLDLLIASAASDSTVRIWSRHGSEAKCIDILQFGNGFIMDVSLSFLPGSNVPILACGGDDCKIHLFIQQSSQFQKTLILPGHEDWIRGVEWAVCDEDLFLASCAQDCLIRIWKVCMKSKESSETEDYSIRLKENVFTVKDTDTTYAVTLESVLAGHENWVYAVHWQPSFSKGGSIQQPMRILSASMDKTVILWEPDKESGVWLEQVRVGEVGGNTLGFFDCQFSPDGSMIIAHAFHGAFHLWKQSSVNKKEWTPDVVISGHFNSVEDVKWDPEGEFIISVGLDQTTRLFAPWKRKHETEVTWHEIARPQVHGYDMRCLAMIGRFQFVSGADEKVLRVFRAPKNFIENFSNITGIPMEKLHSQQSSELPEGATVPALGLSNKAVFEGDMPVQPAEDEETFNTISNQYPEIYFQPLILTEPPPEDHLLQNTLWPEIQKLYGHGYEIFCVACNNSNTLIASACKASKKEHAAIILWSTTSWKKLQSLSFHNLTVTQLAFSPNDQFLLAVSRDRNWSLWRKQDSSESGPVFSCCAYTDKNTAVHSRIIWSCGWTPDSKYFVTGSRDKKVIIWGQCDLSMSAEGNMLDSIKPCSTVLDAMDSVTAVSISHVLTPDGRYIVAVGLENGKIILYMWKQSGQEPALADWTKCVEMDNSQSHALAVKRLCWRHHEGRAGHNDQKNSEWLQLASCGADHCVKIFNVNRFAL</sequence>
<evidence type="ECO:0000256" key="10">
    <source>
        <dbReference type="ARBA" id="ARBA00023242"/>
    </source>
</evidence>
<dbReference type="CDD" id="cd00200">
    <property type="entry name" value="WD40"/>
    <property type="match status" value="1"/>
</dbReference>
<evidence type="ECO:0000256" key="4">
    <source>
        <dbReference type="ARBA" id="ARBA00005881"/>
    </source>
</evidence>
<accession>A0A8C3B5S4</accession>
<comment type="subcellular location">
    <subcellularLocation>
        <location evidence="2">Cytoplasm</location>
    </subcellularLocation>
    <subcellularLocation>
        <location evidence="1">Nucleus</location>
    </subcellularLocation>
</comment>
<dbReference type="InterPro" id="IPR036322">
    <property type="entry name" value="WD40_repeat_dom_sf"/>
</dbReference>
<dbReference type="FunFam" id="2.130.10.10:FF:001681">
    <property type="entry name" value="Elongator acetyltransferase complex subunit 2"/>
    <property type="match status" value="1"/>
</dbReference>
<keyword evidence="7 11" id="KW-0853">WD repeat</keyword>
<dbReference type="PROSITE" id="PS50294">
    <property type="entry name" value="WD_REPEATS_REGION"/>
    <property type="match status" value="2"/>
</dbReference>
<reference evidence="12" key="1">
    <citation type="submission" date="2018-09" db="EMBL/GenBank/DDBJ databases">
        <title>Common duck and Muscovy duck high density SNP chip.</title>
        <authorList>
            <person name="Vignal A."/>
            <person name="Thebault N."/>
            <person name="Warren W.C."/>
        </authorList>
    </citation>
    <scope>NUCLEOTIDE SEQUENCE [LARGE SCALE GENOMIC DNA]</scope>
</reference>
<dbReference type="FunFam" id="2.130.10.10:FF:000679">
    <property type="entry name" value="Elongator acetyltransferase complex subunit 2"/>
    <property type="match status" value="1"/>
</dbReference>
<proteinExistence type="inferred from homology"/>
<dbReference type="Gene3D" id="2.130.10.10">
    <property type="entry name" value="YVTN repeat-like/Quinoprotein amine dehydrogenase"/>
    <property type="match status" value="5"/>
</dbReference>
<keyword evidence="10" id="KW-0539">Nucleus</keyword>
<dbReference type="FunFam" id="2.130.10.10:FF:000771">
    <property type="entry name" value="Elongator acetyltransferase complex subunit 2"/>
    <property type="match status" value="1"/>
</dbReference>
<evidence type="ECO:0000256" key="3">
    <source>
        <dbReference type="ARBA" id="ARBA00005043"/>
    </source>
</evidence>
<dbReference type="AlphaFoldDB" id="A0A8C3B5S4"/>
<dbReference type="PANTHER" id="PTHR44111">
    <property type="entry name" value="ELONGATOR COMPLEX PROTEIN 2"/>
    <property type="match status" value="1"/>
</dbReference>
<feature type="repeat" description="WD" evidence="11">
    <location>
        <begin position="743"/>
        <end position="774"/>
    </location>
</feature>
<comment type="similarity">
    <text evidence="4">Belongs to the WD repeat ELP2 family.</text>
</comment>
<dbReference type="GO" id="GO:0005737">
    <property type="term" value="C:cytoplasm"/>
    <property type="evidence" value="ECO:0007669"/>
    <property type="project" value="UniProtKB-SubCell"/>
</dbReference>
<evidence type="ECO:0000256" key="5">
    <source>
        <dbReference type="ARBA" id="ARBA00020267"/>
    </source>
</evidence>
<dbReference type="InterPro" id="IPR001680">
    <property type="entry name" value="WD40_rpt"/>
</dbReference>
<comment type="pathway">
    <text evidence="3">tRNA modification; 5-methoxycarbonylmethyl-2-thiouridine-tRNA biosynthesis.</text>
</comment>
<dbReference type="UniPathway" id="UPA00988"/>
<name>A0A8C3B5S4_CAIMO</name>
<feature type="repeat" description="WD" evidence="11">
    <location>
        <begin position="133"/>
        <end position="170"/>
    </location>
</feature>
<feature type="repeat" description="WD" evidence="11">
    <location>
        <begin position="690"/>
        <end position="721"/>
    </location>
</feature>
<dbReference type="PROSITE" id="PS50082">
    <property type="entry name" value="WD_REPEATS_2"/>
    <property type="match status" value="4"/>
</dbReference>
<protein>
    <recommendedName>
        <fullName evidence="5">Elongator complex protein 2</fullName>
    </recommendedName>
</protein>
<evidence type="ECO:0000256" key="8">
    <source>
        <dbReference type="ARBA" id="ARBA00022694"/>
    </source>
</evidence>
<dbReference type="GO" id="GO:0005634">
    <property type="term" value="C:nucleus"/>
    <property type="evidence" value="ECO:0007669"/>
    <property type="project" value="UniProtKB-SubCell"/>
</dbReference>
<dbReference type="PANTHER" id="PTHR44111:SF1">
    <property type="entry name" value="ELONGATOR COMPLEX PROTEIN 2"/>
    <property type="match status" value="1"/>
</dbReference>
<dbReference type="Proteomes" id="UP000694556">
    <property type="component" value="Chromosome 2"/>
</dbReference>
<evidence type="ECO:0000313" key="12">
    <source>
        <dbReference type="Ensembl" id="ENSCMMP00000001316.1"/>
    </source>
</evidence>
<feature type="repeat" description="WD" evidence="11">
    <location>
        <begin position="464"/>
        <end position="495"/>
    </location>
</feature>
<dbReference type="SUPFAM" id="SSF101898">
    <property type="entry name" value="NHL repeat"/>
    <property type="match status" value="1"/>
</dbReference>
<evidence type="ECO:0000256" key="2">
    <source>
        <dbReference type="ARBA" id="ARBA00004496"/>
    </source>
</evidence>
<evidence type="ECO:0000313" key="13">
    <source>
        <dbReference type="Proteomes" id="UP000694556"/>
    </source>
</evidence>
<evidence type="ECO:0000256" key="11">
    <source>
        <dbReference type="PROSITE-ProRule" id="PRU00221"/>
    </source>
</evidence>
<dbReference type="Ensembl" id="ENSCMMT00000001482.1">
    <property type="protein sequence ID" value="ENSCMMP00000001316.1"/>
    <property type="gene ID" value="ENSCMMG00000000879.1"/>
</dbReference>
<evidence type="ECO:0000256" key="7">
    <source>
        <dbReference type="ARBA" id="ARBA00022574"/>
    </source>
</evidence>
<evidence type="ECO:0000256" key="6">
    <source>
        <dbReference type="ARBA" id="ARBA00022490"/>
    </source>
</evidence>
<evidence type="ECO:0000256" key="1">
    <source>
        <dbReference type="ARBA" id="ARBA00004123"/>
    </source>
</evidence>
<evidence type="ECO:0000256" key="9">
    <source>
        <dbReference type="ARBA" id="ARBA00022737"/>
    </source>
</evidence>
<dbReference type="SUPFAM" id="SSF50978">
    <property type="entry name" value="WD40 repeat-like"/>
    <property type="match status" value="2"/>
</dbReference>
<keyword evidence="13" id="KW-1185">Reference proteome</keyword>
<reference evidence="12" key="3">
    <citation type="submission" date="2025-09" db="UniProtKB">
        <authorList>
            <consortium name="Ensembl"/>
        </authorList>
    </citation>
    <scope>IDENTIFICATION</scope>
</reference>
<keyword evidence="6" id="KW-0963">Cytoplasm</keyword>
<dbReference type="GO" id="GO:0033588">
    <property type="term" value="C:elongator holoenzyme complex"/>
    <property type="evidence" value="ECO:0007669"/>
    <property type="project" value="InterPro"/>
</dbReference>
<dbReference type="SMART" id="SM00320">
    <property type="entry name" value="WD40"/>
    <property type="match status" value="12"/>
</dbReference>
<keyword evidence="8" id="KW-0819">tRNA processing</keyword>
<dbReference type="GO" id="GO:0002098">
    <property type="term" value="P:tRNA wobble uridine modification"/>
    <property type="evidence" value="ECO:0007669"/>
    <property type="project" value="InterPro"/>
</dbReference>
<dbReference type="Pfam" id="PF00400">
    <property type="entry name" value="WD40"/>
    <property type="match status" value="8"/>
</dbReference>
<keyword evidence="9" id="KW-0677">Repeat</keyword>
<reference evidence="12" key="2">
    <citation type="submission" date="2025-08" db="UniProtKB">
        <authorList>
            <consortium name="Ensembl"/>
        </authorList>
    </citation>
    <scope>IDENTIFICATION</scope>
</reference>
<organism evidence="12 13">
    <name type="scientific">Cairina moschata</name>
    <name type="common">Muscovy duck</name>
    <dbReference type="NCBI Taxonomy" id="8855"/>
    <lineage>
        <taxon>Eukaryota</taxon>
        <taxon>Metazoa</taxon>
        <taxon>Chordata</taxon>
        <taxon>Craniata</taxon>
        <taxon>Vertebrata</taxon>
        <taxon>Euteleostomi</taxon>
        <taxon>Archelosauria</taxon>
        <taxon>Archosauria</taxon>
        <taxon>Dinosauria</taxon>
        <taxon>Saurischia</taxon>
        <taxon>Theropoda</taxon>
        <taxon>Coelurosauria</taxon>
        <taxon>Aves</taxon>
        <taxon>Neognathae</taxon>
        <taxon>Galloanserae</taxon>
        <taxon>Anseriformes</taxon>
        <taxon>Anatidae</taxon>
        <taxon>Anatinae</taxon>
        <taxon>Cairina</taxon>
    </lineage>
</organism>